<dbReference type="Pfam" id="PF00550">
    <property type="entry name" value="PP-binding"/>
    <property type="match status" value="1"/>
</dbReference>
<sequence length="85" mass="9194">MTDITLDDLRRVMAACAGADESVDLDGDIIDVPFEDLGYDSLAVMETAAILERDYKVTIPDEKIAGLPTPRAMLDEIRHSLAAAS</sequence>
<dbReference type="Gene3D" id="1.10.1200.10">
    <property type="entry name" value="ACP-like"/>
    <property type="match status" value="1"/>
</dbReference>
<reference evidence="4 5" key="1">
    <citation type="submission" date="2019-06" db="EMBL/GenBank/DDBJ databases">
        <title>Sequencing the genomes of 1000 actinobacteria strains.</title>
        <authorList>
            <person name="Klenk H.-P."/>
        </authorList>
    </citation>
    <scope>NUCLEOTIDE SEQUENCE [LARGE SCALE GENOMIC DNA]</scope>
    <source>
        <strain evidence="4 5">DSM 45885</strain>
    </source>
</reference>
<dbReference type="Proteomes" id="UP000317685">
    <property type="component" value="Unassembled WGS sequence"/>
</dbReference>
<evidence type="ECO:0000313" key="5">
    <source>
        <dbReference type="Proteomes" id="UP000317685"/>
    </source>
</evidence>
<evidence type="ECO:0000313" key="4">
    <source>
        <dbReference type="EMBL" id="TWG17297.1"/>
    </source>
</evidence>
<evidence type="ECO:0000259" key="3">
    <source>
        <dbReference type="PROSITE" id="PS50075"/>
    </source>
</evidence>
<keyword evidence="5" id="KW-1185">Reference proteome</keyword>
<feature type="domain" description="Carrier" evidence="3">
    <location>
        <begin position="3"/>
        <end position="81"/>
    </location>
</feature>
<dbReference type="InterPro" id="IPR009081">
    <property type="entry name" value="PP-bd_ACP"/>
</dbReference>
<keyword evidence="1" id="KW-0596">Phosphopantetheine</keyword>
<dbReference type="PROSITE" id="PS00012">
    <property type="entry name" value="PHOSPHOPANTETHEINE"/>
    <property type="match status" value="1"/>
</dbReference>
<evidence type="ECO:0000256" key="1">
    <source>
        <dbReference type="ARBA" id="ARBA00022450"/>
    </source>
</evidence>
<evidence type="ECO:0000256" key="2">
    <source>
        <dbReference type="ARBA" id="ARBA00022553"/>
    </source>
</evidence>
<organism evidence="4 5">
    <name type="scientific">Micromonospora taraxaci</name>
    <dbReference type="NCBI Taxonomy" id="1316803"/>
    <lineage>
        <taxon>Bacteria</taxon>
        <taxon>Bacillati</taxon>
        <taxon>Actinomycetota</taxon>
        <taxon>Actinomycetes</taxon>
        <taxon>Micromonosporales</taxon>
        <taxon>Micromonosporaceae</taxon>
        <taxon>Micromonospora</taxon>
    </lineage>
</organism>
<dbReference type="RefSeq" id="WP_145780255.1">
    <property type="nucleotide sequence ID" value="NZ_JBEXOC010000006.1"/>
</dbReference>
<dbReference type="SUPFAM" id="SSF47336">
    <property type="entry name" value="ACP-like"/>
    <property type="match status" value="1"/>
</dbReference>
<dbReference type="AlphaFoldDB" id="A0A561W0A6"/>
<dbReference type="InterPro" id="IPR020806">
    <property type="entry name" value="PKS_PP-bd"/>
</dbReference>
<gene>
    <name evidence="4" type="ORF">FHU34_112638</name>
</gene>
<dbReference type="InterPro" id="IPR006162">
    <property type="entry name" value="Ppantetheine_attach_site"/>
</dbReference>
<dbReference type="OrthoDB" id="156693at2"/>
<comment type="caution">
    <text evidence="4">The sequence shown here is derived from an EMBL/GenBank/DDBJ whole genome shotgun (WGS) entry which is preliminary data.</text>
</comment>
<name>A0A561W0A6_9ACTN</name>
<accession>A0A561W0A6</accession>
<dbReference type="PROSITE" id="PS50075">
    <property type="entry name" value="CARRIER"/>
    <property type="match status" value="1"/>
</dbReference>
<protein>
    <submittedName>
        <fullName evidence="4">Act minimal PKS acyl carrier protein</fullName>
    </submittedName>
</protein>
<dbReference type="SMART" id="SM00823">
    <property type="entry name" value="PKS_PP"/>
    <property type="match status" value="1"/>
</dbReference>
<dbReference type="InterPro" id="IPR036736">
    <property type="entry name" value="ACP-like_sf"/>
</dbReference>
<dbReference type="GeneID" id="300128210"/>
<dbReference type="EMBL" id="VIWZ01000001">
    <property type="protein sequence ID" value="TWG17297.1"/>
    <property type="molecule type" value="Genomic_DNA"/>
</dbReference>
<dbReference type="GO" id="GO:0031177">
    <property type="term" value="F:phosphopantetheine binding"/>
    <property type="evidence" value="ECO:0007669"/>
    <property type="project" value="InterPro"/>
</dbReference>
<keyword evidence="2" id="KW-0597">Phosphoprotein</keyword>
<proteinExistence type="predicted"/>